<feature type="region of interest" description="Disordered" evidence="2">
    <location>
        <begin position="48"/>
        <end position="80"/>
    </location>
</feature>
<comment type="caution">
    <text evidence="3">The sequence shown here is derived from an EMBL/GenBank/DDBJ whole genome shotgun (WGS) entry which is preliminary data.</text>
</comment>
<proteinExistence type="predicted"/>
<protein>
    <submittedName>
        <fullName evidence="3">E3 ubiquitin- ligase pub2</fullName>
    </submittedName>
</protein>
<dbReference type="GO" id="GO:0016874">
    <property type="term" value="F:ligase activity"/>
    <property type="evidence" value="ECO:0007669"/>
    <property type="project" value="UniProtKB-KW"/>
</dbReference>
<dbReference type="Pfam" id="PF00632">
    <property type="entry name" value="HECT"/>
    <property type="match status" value="1"/>
</dbReference>
<feature type="region of interest" description="Disordered" evidence="2">
    <location>
        <begin position="99"/>
        <end position="143"/>
    </location>
</feature>
<dbReference type="OrthoDB" id="2384350at2759"/>
<accession>A0A7D9E093</accession>
<dbReference type="Gene3D" id="3.90.1750.10">
    <property type="entry name" value="Hect, E3 ligase catalytic domains"/>
    <property type="match status" value="1"/>
</dbReference>
<dbReference type="Proteomes" id="UP001152795">
    <property type="component" value="Unassembled WGS sequence"/>
</dbReference>
<gene>
    <name evidence="3" type="ORF">PACLA_8A017667</name>
</gene>
<dbReference type="PROSITE" id="PS50237">
    <property type="entry name" value="HECT"/>
    <property type="match status" value="1"/>
</dbReference>
<organism evidence="3 4">
    <name type="scientific">Paramuricea clavata</name>
    <name type="common">Red gorgonian</name>
    <name type="synonym">Violescent sea-whip</name>
    <dbReference type="NCBI Taxonomy" id="317549"/>
    <lineage>
        <taxon>Eukaryota</taxon>
        <taxon>Metazoa</taxon>
        <taxon>Cnidaria</taxon>
        <taxon>Anthozoa</taxon>
        <taxon>Octocorallia</taxon>
        <taxon>Malacalcyonacea</taxon>
        <taxon>Plexauridae</taxon>
        <taxon>Paramuricea</taxon>
    </lineage>
</organism>
<evidence type="ECO:0000313" key="4">
    <source>
        <dbReference type="Proteomes" id="UP001152795"/>
    </source>
</evidence>
<dbReference type="GO" id="GO:0004842">
    <property type="term" value="F:ubiquitin-protein transferase activity"/>
    <property type="evidence" value="ECO:0007669"/>
    <property type="project" value="InterPro"/>
</dbReference>
<feature type="compositionally biased region" description="Polar residues" evidence="2">
    <location>
        <begin position="10"/>
        <end position="21"/>
    </location>
</feature>
<evidence type="ECO:0000256" key="1">
    <source>
        <dbReference type="ARBA" id="ARBA00022786"/>
    </source>
</evidence>
<keyword evidence="4" id="KW-1185">Reference proteome</keyword>
<dbReference type="InterPro" id="IPR035983">
    <property type="entry name" value="Hect_E3_ubiquitin_ligase"/>
</dbReference>
<keyword evidence="1" id="KW-0833">Ubl conjugation pathway</keyword>
<dbReference type="EMBL" id="CACRXK020003130">
    <property type="protein sequence ID" value="CAB3997557.1"/>
    <property type="molecule type" value="Genomic_DNA"/>
</dbReference>
<feature type="compositionally biased region" description="Low complexity" evidence="2">
    <location>
        <begin position="61"/>
        <end position="76"/>
    </location>
</feature>
<feature type="region of interest" description="Disordered" evidence="2">
    <location>
        <begin position="1"/>
        <end position="21"/>
    </location>
</feature>
<dbReference type="SUPFAM" id="SSF56204">
    <property type="entry name" value="Hect, E3 ligase catalytic domain"/>
    <property type="match status" value="1"/>
</dbReference>
<keyword evidence="3" id="KW-0436">Ligase</keyword>
<dbReference type="InterPro" id="IPR000569">
    <property type="entry name" value="HECT_dom"/>
</dbReference>
<evidence type="ECO:0000256" key="2">
    <source>
        <dbReference type="SAM" id="MobiDB-lite"/>
    </source>
</evidence>
<feature type="compositionally biased region" description="Low complexity" evidence="2">
    <location>
        <begin position="109"/>
        <end position="124"/>
    </location>
</feature>
<feature type="compositionally biased region" description="Basic residues" evidence="2">
    <location>
        <begin position="125"/>
        <end position="135"/>
    </location>
</feature>
<dbReference type="SMART" id="SM00119">
    <property type="entry name" value="HECTc"/>
    <property type="match status" value="1"/>
</dbReference>
<evidence type="ECO:0000313" key="3">
    <source>
        <dbReference type="EMBL" id="CAB3997557.1"/>
    </source>
</evidence>
<dbReference type="Gene3D" id="3.30.2410.10">
    <property type="entry name" value="Hect, E3 ligase catalytic domain"/>
    <property type="match status" value="1"/>
</dbReference>
<sequence>MAEREMAFSGESSSTSAPVTVDDTSSMRTIVNNVVNHPQFRSLLNDAVGSSRQTPEHINRSRTNTNNATTTNSSANLGLGRATYSSPVEEFRSIFRFGSTQGQQGGGTVASFSSIGSSIGSSTRARSRSRNRRSQRSSASTSINPCTNFAREVVLVNSPTDCTTVRGKAKADLMKNGQVISSFDFKKGWSDEEIEKQIGLAFEEKLQGSSFKIKVGVGSQLVEPALMANQRLNGERLCRLFAQKTVWIVPNKCLQPNDQYSIDDIFSESDEENKSPGNCVDSEICELRSLNDEKEVEELPSAPKLSDETNDKSQLEAIFPGETPERIAKALEVGRDMSGAVDFLLCDQNDSDEEIWNSPLASAKSRRLNHLDAMQVFIGDIALPATLEVDLTINRDKSVMQQVIRRYKNPQFKLGAPLNVQFISSGTYEHGIDAGGPTREFFNILMKEIVSSCLNGVKLFEGEIGHLLPVSNYDLVSGHFFELVGKMVLHAIINKCKGLKGISPAAIKYVLNDRRDTVLEDVTLHDIPDPCLRQTLTELLNTPESDLGKFMDSNDECYLGDTLVAAGFPYLEITSSNKLMAYECVLTHNVITKRAVVLDDLKKGLSAERSMGSTLLNLVHQHPDIKQLLFPDADSSIDLQELMKLVDYDVTDDNYKITAKQHMEKYFNVLSERGNSEETLEDLLQFWTAWPGIPAMKEDMKVGFLPNEASQVLAIADACFNSIKIPTCHTDFKEFLKFMDLSVSHGKHTFGRM</sequence>
<name>A0A7D9E093_PARCT</name>
<reference evidence="3" key="1">
    <citation type="submission" date="2020-04" db="EMBL/GenBank/DDBJ databases">
        <authorList>
            <person name="Alioto T."/>
            <person name="Alioto T."/>
            <person name="Gomez Garrido J."/>
        </authorList>
    </citation>
    <scope>NUCLEOTIDE SEQUENCE</scope>
    <source>
        <strain evidence="3">A484AB</strain>
    </source>
</reference>
<dbReference type="AlphaFoldDB" id="A0A7D9E093"/>